<dbReference type="RefSeq" id="WP_192109197.1">
    <property type="nucleotide sequence ID" value="NZ_JACYXJ010000004.1"/>
</dbReference>
<proteinExistence type="predicted"/>
<gene>
    <name evidence="2" type="ORF">IG617_10465</name>
</gene>
<feature type="region of interest" description="Disordered" evidence="1">
    <location>
        <begin position="135"/>
        <end position="161"/>
    </location>
</feature>
<evidence type="ECO:0000256" key="1">
    <source>
        <dbReference type="SAM" id="MobiDB-lite"/>
    </source>
</evidence>
<comment type="caution">
    <text evidence="2">The sequence shown here is derived from an EMBL/GenBank/DDBJ whole genome shotgun (WGS) entry which is preliminary data.</text>
</comment>
<evidence type="ECO:0000313" key="2">
    <source>
        <dbReference type="EMBL" id="MBD8876708.1"/>
    </source>
</evidence>
<name>A0ABR9C9W5_9HYPH</name>
<keyword evidence="3" id="KW-1185">Reference proteome</keyword>
<sequence>MADDNEHQAGIRSFTTTFGLGSDNGLQEVPPTPAYRMLLVGDFGIEENGDCHDLASRDLAELLSDLAPQFTIEAENLLGSYPPVLSETLRLAKLSHLRPEKLATQFSYKSEIGPALKAGDFQSLERFGQRYDKLAESASQPEKTSRPTKHQKTGVAEETTKQDMNPDILDDLDRLLSMVEIPEAPATAARGLLDSFIEQNIPPETSRSAPEEAPIPGVERLLALQTKAFLSVPRCQQILENWVGLRLLLSSTPKDQTPDASLLQIPLDADAGDISQRLEEALSAELFDLVVFTNRCDLKNAGVAELKALASTAHTFDTLSLATLTPDFSGVAASELAMRDAPQEVIGSTGHEGFFSLRDNDAAHHLGLLWNDGCARTMSQDSPAYFIPSCWIAATMISQQVARTGWPMLTPGLRAEFDALEVQSKHIGGREVGDAVRATISRDSSEALAQTGITVLSGQENRASVFFGQPATIANGKGDQSLTNALVLARLNTLLQSVLMETFSADQPVDEMLQTLRLRLAQLNDIYSGKMVFDVNLGDDDDGGSVIEIAARSTPDIAPQQEFEFKIPV</sequence>
<evidence type="ECO:0008006" key="4">
    <source>
        <dbReference type="Google" id="ProtNLM"/>
    </source>
</evidence>
<accession>A0ABR9C9W5</accession>
<protein>
    <recommendedName>
        <fullName evidence="4">TssC1 N-terminal domain-containing protein</fullName>
    </recommendedName>
</protein>
<evidence type="ECO:0000313" key="3">
    <source>
        <dbReference type="Proteomes" id="UP000615687"/>
    </source>
</evidence>
<dbReference type="Proteomes" id="UP000615687">
    <property type="component" value="Unassembled WGS sequence"/>
</dbReference>
<reference evidence="2 3" key="1">
    <citation type="submission" date="2020-09" db="EMBL/GenBank/DDBJ databases">
        <title>The genome sequence of type strain Labrenzia polysiphoniae KACC 19711.</title>
        <authorList>
            <person name="Liu Y."/>
        </authorList>
    </citation>
    <scope>NUCLEOTIDE SEQUENCE [LARGE SCALE GENOMIC DNA]</scope>
    <source>
        <strain evidence="2 3">KACC 19711</strain>
    </source>
</reference>
<organism evidence="2 3">
    <name type="scientific">Roseibium polysiphoniae</name>
    <dbReference type="NCBI Taxonomy" id="2571221"/>
    <lineage>
        <taxon>Bacteria</taxon>
        <taxon>Pseudomonadati</taxon>
        <taxon>Pseudomonadota</taxon>
        <taxon>Alphaproteobacteria</taxon>
        <taxon>Hyphomicrobiales</taxon>
        <taxon>Stappiaceae</taxon>
        <taxon>Roseibium</taxon>
    </lineage>
</organism>
<dbReference type="EMBL" id="JACYXJ010000004">
    <property type="protein sequence ID" value="MBD8876708.1"/>
    <property type="molecule type" value="Genomic_DNA"/>
</dbReference>